<evidence type="ECO:0000256" key="1">
    <source>
        <dbReference type="SAM" id="MobiDB-lite"/>
    </source>
</evidence>
<feature type="region of interest" description="Disordered" evidence="1">
    <location>
        <begin position="12"/>
        <end position="50"/>
    </location>
</feature>
<dbReference type="EMBL" id="SMOL01000004">
    <property type="protein sequence ID" value="KAB2635643.1"/>
    <property type="molecule type" value="Genomic_DNA"/>
</dbReference>
<evidence type="ECO:0000313" key="3">
    <source>
        <dbReference type="Proteomes" id="UP000327157"/>
    </source>
</evidence>
<reference evidence="2 3" key="1">
    <citation type="submission" date="2019-09" db="EMBL/GenBank/DDBJ databases">
        <authorList>
            <person name="Ou C."/>
        </authorList>
    </citation>
    <scope>NUCLEOTIDE SEQUENCE [LARGE SCALE GENOMIC DNA]</scope>
    <source>
        <strain evidence="2">S2</strain>
        <tissue evidence="2">Leaf</tissue>
    </source>
</reference>
<proteinExistence type="predicted"/>
<reference evidence="3" key="2">
    <citation type="submission" date="2019-10" db="EMBL/GenBank/DDBJ databases">
        <title>A de novo genome assembly of a pear dwarfing rootstock.</title>
        <authorList>
            <person name="Wang F."/>
            <person name="Wang J."/>
            <person name="Li S."/>
            <person name="Zhang Y."/>
            <person name="Fang M."/>
            <person name="Ma L."/>
            <person name="Zhao Y."/>
            <person name="Jiang S."/>
        </authorList>
    </citation>
    <scope>NUCLEOTIDE SEQUENCE [LARGE SCALE GENOMIC DNA]</scope>
</reference>
<protein>
    <submittedName>
        <fullName evidence="2">Uncharacterized protein</fullName>
    </submittedName>
</protein>
<sequence>MPIFILSLEFRSSPPLAPPSLQNQNSKSTSKDDSLGTSSGGGGGFNRIKMRSGPLPYESLFGFSGDKGPILA</sequence>
<organism evidence="2 3">
    <name type="scientific">Pyrus ussuriensis x Pyrus communis</name>
    <dbReference type="NCBI Taxonomy" id="2448454"/>
    <lineage>
        <taxon>Eukaryota</taxon>
        <taxon>Viridiplantae</taxon>
        <taxon>Streptophyta</taxon>
        <taxon>Embryophyta</taxon>
        <taxon>Tracheophyta</taxon>
        <taxon>Spermatophyta</taxon>
        <taxon>Magnoliopsida</taxon>
        <taxon>eudicotyledons</taxon>
        <taxon>Gunneridae</taxon>
        <taxon>Pentapetalae</taxon>
        <taxon>rosids</taxon>
        <taxon>fabids</taxon>
        <taxon>Rosales</taxon>
        <taxon>Rosaceae</taxon>
        <taxon>Amygdaloideae</taxon>
        <taxon>Maleae</taxon>
        <taxon>Pyrus</taxon>
    </lineage>
</organism>
<name>A0A5N5I979_9ROSA</name>
<evidence type="ECO:0000313" key="2">
    <source>
        <dbReference type="EMBL" id="KAB2635643.1"/>
    </source>
</evidence>
<reference evidence="2 3" key="3">
    <citation type="submission" date="2019-11" db="EMBL/GenBank/DDBJ databases">
        <title>A de novo genome assembly of a pear dwarfing rootstock.</title>
        <authorList>
            <person name="Wang F."/>
            <person name="Wang J."/>
            <person name="Li S."/>
            <person name="Zhang Y."/>
            <person name="Fang M."/>
            <person name="Ma L."/>
            <person name="Zhao Y."/>
            <person name="Jiang S."/>
        </authorList>
    </citation>
    <scope>NUCLEOTIDE SEQUENCE [LARGE SCALE GENOMIC DNA]</scope>
    <source>
        <strain evidence="2">S2</strain>
        <tissue evidence="2">Leaf</tissue>
    </source>
</reference>
<dbReference type="Proteomes" id="UP000327157">
    <property type="component" value="Chromosome 5"/>
</dbReference>
<dbReference type="AlphaFoldDB" id="A0A5N5I979"/>
<accession>A0A5N5I979</accession>
<keyword evidence="3" id="KW-1185">Reference proteome</keyword>
<comment type="caution">
    <text evidence="2">The sequence shown here is derived from an EMBL/GenBank/DDBJ whole genome shotgun (WGS) entry which is preliminary data.</text>
</comment>
<gene>
    <name evidence="2" type="ORF">D8674_026177</name>
</gene>